<name>A0A4W4FE77_ELEEL</name>
<protein>
    <recommendedName>
        <fullName evidence="17">Homeobox domain-containing protein</fullName>
    </recommendedName>
</protein>
<keyword evidence="10" id="KW-0805">Transcription regulation</keyword>
<proteinExistence type="inferred from homology"/>
<evidence type="ECO:0000256" key="6">
    <source>
        <dbReference type="ARBA" id="ARBA00022737"/>
    </source>
</evidence>
<dbReference type="SMART" id="SM00355">
    <property type="entry name" value="ZnF_C2H2"/>
    <property type="match status" value="2"/>
</dbReference>
<feature type="region of interest" description="Disordered" evidence="16">
    <location>
        <begin position="937"/>
        <end position="977"/>
    </location>
</feature>
<keyword evidence="19" id="KW-1185">Reference proteome</keyword>
<accession>A0A4W4FE77</accession>
<dbReference type="GeneTree" id="ENSGT00950000182893"/>
<dbReference type="OMA" id="RGPLWNS"/>
<reference evidence="18" key="4">
    <citation type="submission" date="2025-08" db="UniProtKB">
        <authorList>
            <consortium name="Ensembl"/>
        </authorList>
    </citation>
    <scope>IDENTIFICATION</scope>
</reference>
<dbReference type="GO" id="GO:0003677">
    <property type="term" value="F:DNA binding"/>
    <property type="evidence" value="ECO:0007669"/>
    <property type="project" value="UniProtKB-UniRule"/>
</dbReference>
<comment type="subcellular location">
    <subcellularLocation>
        <location evidence="1 15">Nucleus</location>
    </subcellularLocation>
</comment>
<feature type="region of interest" description="Disordered" evidence="16">
    <location>
        <begin position="846"/>
        <end position="879"/>
    </location>
</feature>
<evidence type="ECO:0000256" key="15">
    <source>
        <dbReference type="PROSITE-ProRule" id="PRU00108"/>
    </source>
</evidence>
<feature type="region of interest" description="Disordered" evidence="16">
    <location>
        <begin position="436"/>
        <end position="468"/>
    </location>
</feature>
<dbReference type="CDD" id="cd00086">
    <property type="entry name" value="homeodomain"/>
    <property type="match status" value="1"/>
</dbReference>
<keyword evidence="12 15" id="KW-0371">Homeobox</keyword>
<dbReference type="GO" id="GO:0000981">
    <property type="term" value="F:DNA-binding transcription factor activity, RNA polymerase II-specific"/>
    <property type="evidence" value="ECO:0007669"/>
    <property type="project" value="TreeGrafter"/>
</dbReference>
<reference evidence="18" key="5">
    <citation type="submission" date="2025-09" db="UniProtKB">
        <authorList>
            <consortium name="Ensembl"/>
        </authorList>
    </citation>
    <scope>IDENTIFICATION</scope>
</reference>
<gene>
    <name evidence="18" type="primary">zhx3a</name>
</gene>
<dbReference type="PANTHER" id="PTHR15467:SF6">
    <property type="entry name" value="ZINC FINGERS AND HOMEOBOXES PROTEIN 3"/>
    <property type="match status" value="1"/>
</dbReference>
<keyword evidence="13" id="KW-0804">Transcription</keyword>
<reference evidence="18" key="3">
    <citation type="submission" date="2020-05" db="EMBL/GenBank/DDBJ databases">
        <title>Electrophorus electricus (electric eel) genome, fEleEle1, primary haplotype.</title>
        <authorList>
            <person name="Myers G."/>
            <person name="Meyer A."/>
            <person name="Fedrigo O."/>
            <person name="Formenti G."/>
            <person name="Rhie A."/>
            <person name="Tracey A."/>
            <person name="Sims Y."/>
            <person name="Jarvis E.D."/>
        </authorList>
    </citation>
    <scope>NUCLEOTIDE SEQUENCE [LARGE SCALE GENOMIC DNA]</scope>
</reference>
<evidence type="ECO:0000313" key="19">
    <source>
        <dbReference type="Proteomes" id="UP000314983"/>
    </source>
</evidence>
<dbReference type="SUPFAM" id="SSF46689">
    <property type="entry name" value="Homeodomain-like"/>
    <property type="match status" value="1"/>
</dbReference>
<evidence type="ECO:0000256" key="16">
    <source>
        <dbReference type="SAM" id="MobiDB-lite"/>
    </source>
</evidence>
<feature type="domain" description="Homeobox" evidence="17">
    <location>
        <begin position="285"/>
        <end position="328"/>
    </location>
</feature>
<dbReference type="Gene3D" id="1.10.10.60">
    <property type="entry name" value="Homeodomain-like"/>
    <property type="match status" value="1"/>
</dbReference>
<dbReference type="PROSITE" id="PS00028">
    <property type="entry name" value="ZINC_FINGER_C2H2_1"/>
    <property type="match status" value="2"/>
</dbReference>
<keyword evidence="7" id="KW-0863">Zinc-finger</keyword>
<evidence type="ECO:0000313" key="18">
    <source>
        <dbReference type="Ensembl" id="ENSEEEP00000022428.2"/>
    </source>
</evidence>
<dbReference type="SUPFAM" id="SSF57667">
    <property type="entry name" value="beta-beta-alpha zinc fingers"/>
    <property type="match status" value="1"/>
</dbReference>
<dbReference type="InterPro" id="IPR001356">
    <property type="entry name" value="HD"/>
</dbReference>
<feature type="region of interest" description="Disordered" evidence="16">
    <location>
        <begin position="685"/>
        <end position="704"/>
    </location>
</feature>
<comment type="similarity">
    <text evidence="2">Belongs to the ZHX family.</text>
</comment>
<feature type="compositionally biased region" description="Polar residues" evidence="16">
    <location>
        <begin position="870"/>
        <end position="879"/>
    </location>
</feature>
<evidence type="ECO:0000256" key="9">
    <source>
        <dbReference type="ARBA" id="ARBA00022833"/>
    </source>
</evidence>
<keyword evidence="6" id="KW-0677">Repeat</keyword>
<evidence type="ECO:0000256" key="13">
    <source>
        <dbReference type="ARBA" id="ARBA00023163"/>
    </source>
</evidence>
<dbReference type="Pfam" id="PF18387">
    <property type="entry name" value="zf_C2H2_ZHX"/>
    <property type="match status" value="1"/>
</dbReference>
<reference evidence="19" key="2">
    <citation type="journal article" date="2017" name="Sci. Adv.">
        <title>A tail of two voltages: Proteomic comparison of the three electric organs of the electric eel.</title>
        <authorList>
            <person name="Traeger L.L."/>
            <person name="Sabat G."/>
            <person name="Barrett-Wilt G.A."/>
            <person name="Wells G.B."/>
            <person name="Sussman M.R."/>
        </authorList>
    </citation>
    <scope>NUCLEOTIDE SEQUENCE [LARGE SCALE GENOMIC DNA]</scope>
</reference>
<keyword evidence="11 15" id="KW-0238">DNA-binding</keyword>
<keyword evidence="4" id="KW-0597">Phosphoprotein</keyword>
<reference evidence="19" key="1">
    <citation type="journal article" date="2014" name="Science">
        <title>Nonhuman genetics. Genomic basis for the convergent evolution of electric organs.</title>
        <authorList>
            <person name="Gallant J.R."/>
            <person name="Traeger L.L."/>
            <person name="Volkening J.D."/>
            <person name="Moffett H."/>
            <person name="Chen P.H."/>
            <person name="Novina C.D."/>
            <person name="Phillips G.N.Jr."/>
            <person name="Anand R."/>
            <person name="Wells G.B."/>
            <person name="Pinch M."/>
            <person name="Guth R."/>
            <person name="Unguez G.A."/>
            <person name="Albert J.S."/>
            <person name="Zakon H.H."/>
            <person name="Samanta M.P."/>
            <person name="Sussman M.R."/>
        </authorList>
    </citation>
    <scope>NUCLEOTIDE SEQUENCE [LARGE SCALE GENOMIC DNA]</scope>
</reference>
<evidence type="ECO:0000256" key="12">
    <source>
        <dbReference type="ARBA" id="ARBA00023155"/>
    </source>
</evidence>
<dbReference type="FunFam" id="1.10.10.60:FF:000062">
    <property type="entry name" value="zinc fingers and homeoboxes protein 3"/>
    <property type="match status" value="1"/>
</dbReference>
<dbReference type="Gene3D" id="3.30.160.60">
    <property type="entry name" value="Classic Zinc Finger"/>
    <property type="match status" value="1"/>
</dbReference>
<evidence type="ECO:0000256" key="7">
    <source>
        <dbReference type="ARBA" id="ARBA00022771"/>
    </source>
</evidence>
<feature type="compositionally biased region" description="Basic and acidic residues" evidence="16">
    <location>
        <begin position="846"/>
        <end position="855"/>
    </location>
</feature>
<evidence type="ECO:0000256" key="4">
    <source>
        <dbReference type="ARBA" id="ARBA00022553"/>
    </source>
</evidence>
<keyword evidence="3" id="KW-0678">Repressor</keyword>
<organism evidence="18 19">
    <name type="scientific">Electrophorus electricus</name>
    <name type="common">Electric eel</name>
    <name type="synonym">Gymnotus electricus</name>
    <dbReference type="NCBI Taxonomy" id="8005"/>
    <lineage>
        <taxon>Eukaryota</taxon>
        <taxon>Metazoa</taxon>
        <taxon>Chordata</taxon>
        <taxon>Craniata</taxon>
        <taxon>Vertebrata</taxon>
        <taxon>Euteleostomi</taxon>
        <taxon>Actinopterygii</taxon>
        <taxon>Neopterygii</taxon>
        <taxon>Teleostei</taxon>
        <taxon>Ostariophysi</taxon>
        <taxon>Gymnotiformes</taxon>
        <taxon>Gymnotoidei</taxon>
        <taxon>Gymnotidae</taxon>
        <taxon>Electrophorus</taxon>
    </lineage>
</organism>
<feature type="DNA-binding region" description="Homeobox" evidence="15">
    <location>
        <begin position="287"/>
        <end position="329"/>
    </location>
</feature>
<dbReference type="PANTHER" id="PTHR15467">
    <property type="entry name" value="ZINC-FINGERS AND HOMEOBOXES RELATED"/>
    <property type="match status" value="1"/>
</dbReference>
<dbReference type="SMART" id="SM00389">
    <property type="entry name" value="HOX"/>
    <property type="match status" value="1"/>
</dbReference>
<dbReference type="GO" id="GO:0030154">
    <property type="term" value="P:cell differentiation"/>
    <property type="evidence" value="ECO:0007669"/>
    <property type="project" value="UniProtKB-KW"/>
</dbReference>
<evidence type="ECO:0000256" key="10">
    <source>
        <dbReference type="ARBA" id="ARBA00023015"/>
    </source>
</evidence>
<evidence type="ECO:0000256" key="1">
    <source>
        <dbReference type="ARBA" id="ARBA00004123"/>
    </source>
</evidence>
<dbReference type="AlphaFoldDB" id="A0A4W4FE77"/>
<feature type="compositionally biased region" description="Low complexity" evidence="16">
    <location>
        <begin position="455"/>
        <end position="468"/>
    </location>
</feature>
<keyword evidence="5" id="KW-0479">Metal-binding</keyword>
<dbReference type="InterPro" id="IPR013087">
    <property type="entry name" value="Znf_C2H2_type"/>
</dbReference>
<keyword evidence="14 15" id="KW-0539">Nucleus</keyword>
<dbReference type="Ensembl" id="ENSEEET00000022678.2">
    <property type="protein sequence ID" value="ENSEEEP00000022428.2"/>
    <property type="gene ID" value="ENSEEEG00000010890.2"/>
</dbReference>
<evidence type="ECO:0000256" key="2">
    <source>
        <dbReference type="ARBA" id="ARBA00007440"/>
    </source>
</evidence>
<feature type="compositionally biased region" description="Basic and acidic residues" evidence="16">
    <location>
        <begin position="444"/>
        <end position="454"/>
    </location>
</feature>
<keyword evidence="8" id="KW-0221">Differentiation</keyword>
<sequence length="977" mass="108703">MASKRKSTIPCMIPSKNKHLRDEIMLGCLPELLPTIPEDSILSISGQEEEEQKIPLVFRHDGNKSYCERGTYSCPPCGFEMSDLNLFLNHMDSSHMDFHTQPIFYCLNCKVSLAKFEGLALHNAKIHPKLHTAGSPGKVSLQVTKRDGVIRVEQTLFTEREDFSETGISITKTPIMKMMVKGEHKKIVVSHTVEVQRPEFSVDKAMTVANGTTGRNFPPSKAQVLTGTGSVSVMKLPNTHGIPVTQNLRHSIPSGPISNSDLPKVMIPLSSIPTYDPAMDLSSFLKTSFGKFPYPTKAELCYLTVVSGFPEEQIKLWFTAQRLKQGISWSPEEIEDTRRKMFNTVFQATPKSSQRQSYQQSPQHCVSVKSTSASSGYIPHAPKCSLIGWKGGVIVTQPGITQVSPLRHQSVVDTPQVTVRHGIFTKETGNGLFSMKAESSSVSRADHRRGEKTETGTSGPGTTISIVGGTASASVSNSANQMKNSSYTDGSIMNLTNIVRKIDCNVNHRNTNCTSKSYTSSSSICGQENLLTTDKKESSNCNIATSSNSSNGSIYKSTSHSTICTKKEGNISDYTSKARNTDSNVTCSSTGADGFSPVLTHSLSVQTGSLLDPFLSKSKSKLPEELETLKQSIIQSPFSEQSKLMAAMDVPIWEADKPYSSSLTESQLAAEPLLSNMPTTSFCSDDSCLQEDKNKPSSKSLPAQVQKLSPKTILGASQVPSPDFTAIHYRDHEPPALEDAPQPSKVVVDMPNFNSKVKQRETDYRFLEQQKSQTNKMFCNTNKDEHSRIVHMLHTLEKDESKKMASGDEILPLQQHKEELDHWEESSYYDLKNNLVKISSFKPLKEQEHTSECNRKKTNNQQLDEDDGSNYENGSSKWQASHQFVEDDKYINKHSKRHDDQTNCRELETNSEYLSSERQSIFQNFDTRVPMAAKKNLEGKEETVEKAPPKDHWLMKDGEHQQDTQSRDCMRGELLKV</sequence>
<dbReference type="InterPro" id="IPR036236">
    <property type="entry name" value="Znf_C2H2_sf"/>
</dbReference>
<dbReference type="InterPro" id="IPR009057">
    <property type="entry name" value="Homeodomain-like_sf"/>
</dbReference>
<evidence type="ECO:0000256" key="11">
    <source>
        <dbReference type="ARBA" id="ARBA00023125"/>
    </source>
</evidence>
<evidence type="ECO:0000256" key="3">
    <source>
        <dbReference type="ARBA" id="ARBA00022491"/>
    </source>
</evidence>
<dbReference type="GO" id="GO:0008270">
    <property type="term" value="F:zinc ion binding"/>
    <property type="evidence" value="ECO:0007669"/>
    <property type="project" value="UniProtKB-KW"/>
</dbReference>
<keyword evidence="9" id="KW-0862">Zinc</keyword>
<dbReference type="STRING" id="8005.ENSEEEP00000022428"/>
<dbReference type="GO" id="GO:0005634">
    <property type="term" value="C:nucleus"/>
    <property type="evidence" value="ECO:0007669"/>
    <property type="project" value="UniProtKB-SubCell"/>
</dbReference>
<dbReference type="InterPro" id="IPR041057">
    <property type="entry name" value="ZHX_Znf_C2H2"/>
</dbReference>
<evidence type="ECO:0000259" key="17">
    <source>
        <dbReference type="PROSITE" id="PS50071"/>
    </source>
</evidence>
<evidence type="ECO:0000256" key="5">
    <source>
        <dbReference type="ARBA" id="ARBA00022723"/>
    </source>
</evidence>
<dbReference type="Proteomes" id="UP000314983">
    <property type="component" value="Chromosome 20"/>
</dbReference>
<evidence type="ECO:0000256" key="14">
    <source>
        <dbReference type="ARBA" id="ARBA00023242"/>
    </source>
</evidence>
<dbReference type="PROSITE" id="PS50071">
    <property type="entry name" value="HOMEOBOX_2"/>
    <property type="match status" value="1"/>
</dbReference>
<evidence type="ECO:0000256" key="8">
    <source>
        <dbReference type="ARBA" id="ARBA00022782"/>
    </source>
</evidence>